<dbReference type="KEGG" id="tom:BWR18_00390"/>
<gene>
    <name evidence="2" type="ORF">BWR18_00390</name>
</gene>
<dbReference type="OrthoDB" id="7510999at2"/>
<reference evidence="2 3" key="1">
    <citation type="submission" date="2017-01" db="EMBL/GenBank/DDBJ databases">
        <title>Complete genome of Tateyamaria omphalii DOK1-4 isolated from seawater in Dokdo.</title>
        <authorList>
            <person name="Kim J.H."/>
            <person name="Chi W.-J."/>
        </authorList>
    </citation>
    <scope>NUCLEOTIDE SEQUENCE [LARGE SCALE GENOMIC DNA]</scope>
    <source>
        <strain evidence="2 3">DOK1-4</strain>
    </source>
</reference>
<sequence>MLFFVLHIFIGASLAGTGVIAALSLGFGTVGPILIAAAIGFVAAFPVTWIVQKRITGLG</sequence>
<dbReference type="Proteomes" id="UP000186336">
    <property type="component" value="Chromosome"/>
</dbReference>
<feature type="transmembrane region" description="Helical" evidence="1">
    <location>
        <begin position="31"/>
        <end position="51"/>
    </location>
</feature>
<evidence type="ECO:0000256" key="1">
    <source>
        <dbReference type="SAM" id="Phobius"/>
    </source>
</evidence>
<accession>A0A1P8N006</accession>
<keyword evidence="1" id="KW-1133">Transmembrane helix</keyword>
<evidence type="ECO:0000313" key="3">
    <source>
        <dbReference type="Proteomes" id="UP000186336"/>
    </source>
</evidence>
<proteinExistence type="predicted"/>
<dbReference type="STRING" id="299262.BWR18_00390"/>
<evidence type="ECO:0000313" key="2">
    <source>
        <dbReference type="EMBL" id="APX13592.1"/>
    </source>
</evidence>
<organism evidence="2 3">
    <name type="scientific">Tateyamaria omphalii</name>
    <dbReference type="NCBI Taxonomy" id="299262"/>
    <lineage>
        <taxon>Bacteria</taxon>
        <taxon>Pseudomonadati</taxon>
        <taxon>Pseudomonadota</taxon>
        <taxon>Alphaproteobacteria</taxon>
        <taxon>Rhodobacterales</taxon>
        <taxon>Roseobacteraceae</taxon>
        <taxon>Tateyamaria</taxon>
    </lineage>
</organism>
<keyword evidence="1" id="KW-0472">Membrane</keyword>
<keyword evidence="1" id="KW-0812">Transmembrane</keyword>
<protein>
    <submittedName>
        <fullName evidence="2">CTP synthetase</fullName>
    </submittedName>
</protein>
<keyword evidence="3" id="KW-1185">Reference proteome</keyword>
<dbReference type="AlphaFoldDB" id="A0A1P8N006"/>
<dbReference type="EMBL" id="CP019312">
    <property type="protein sequence ID" value="APX13592.1"/>
    <property type="molecule type" value="Genomic_DNA"/>
</dbReference>
<name>A0A1P8N006_9RHOB</name>